<feature type="transmembrane region" description="Helical" evidence="6">
    <location>
        <begin position="166"/>
        <end position="185"/>
    </location>
</feature>
<dbReference type="GO" id="GO:0022857">
    <property type="term" value="F:transmembrane transporter activity"/>
    <property type="evidence" value="ECO:0007669"/>
    <property type="project" value="InterPro"/>
</dbReference>
<dbReference type="EMBL" id="LSZW01000030">
    <property type="protein sequence ID" value="KXK66818.1"/>
    <property type="molecule type" value="Genomic_DNA"/>
</dbReference>
<dbReference type="Pfam" id="PF02653">
    <property type="entry name" value="BPD_transp_2"/>
    <property type="match status" value="1"/>
</dbReference>
<keyword evidence="8" id="KW-1185">Reference proteome</keyword>
<sequence>MTREKVKKILASEFSIILILVVLCLVVTIVTPLFASPTNMVSVLQRTATTGILAIGMTFVIATGGIDLSVGGQVTIIGIISALCFSAGLSIPVVILIAVATGIAIGACNGLMISKLNFPPFMVTLAMQLVTYGIALYITSGRQFPIVAEGFDFFGLGKLGEVPTPIWIFAAVTVVAILLMKRFTIGRRILAVGSNAKGAWYSGISIAKTTIVAYVIAGITSAISSVILSSKLMSASATLGEGLELDAIAAVVIGGTSLSGGNGYIIGAVAGALIIEVISNWMTLQNVNPFLRDVAKGAIILLALLLDNVRRGKLAKNEMAA</sequence>
<evidence type="ECO:0000256" key="3">
    <source>
        <dbReference type="ARBA" id="ARBA00022692"/>
    </source>
</evidence>
<feature type="transmembrane region" description="Helical" evidence="6">
    <location>
        <begin position="47"/>
        <end position="70"/>
    </location>
</feature>
<name>A0A136Q815_9FIRM</name>
<dbReference type="AlphaFoldDB" id="A0A136Q815"/>
<dbReference type="OrthoDB" id="9789111at2"/>
<keyword evidence="3 6" id="KW-0812">Transmembrane</keyword>
<dbReference type="PATRIC" id="fig|626937.4.peg.360"/>
<dbReference type="GO" id="GO:0005886">
    <property type="term" value="C:plasma membrane"/>
    <property type="evidence" value="ECO:0007669"/>
    <property type="project" value="UniProtKB-SubCell"/>
</dbReference>
<dbReference type="Proteomes" id="UP000070366">
    <property type="component" value="Unassembled WGS sequence"/>
</dbReference>
<feature type="transmembrane region" description="Helical" evidence="6">
    <location>
        <begin position="248"/>
        <end position="275"/>
    </location>
</feature>
<dbReference type="STRING" id="626937.HMPREF3293_00364"/>
<feature type="transmembrane region" description="Helical" evidence="6">
    <location>
        <begin position="206"/>
        <end position="228"/>
    </location>
</feature>
<evidence type="ECO:0000313" key="8">
    <source>
        <dbReference type="Proteomes" id="UP000070366"/>
    </source>
</evidence>
<comment type="caution">
    <text evidence="7">The sequence shown here is derived from an EMBL/GenBank/DDBJ whole genome shotgun (WGS) entry which is preliminary data.</text>
</comment>
<evidence type="ECO:0000256" key="2">
    <source>
        <dbReference type="ARBA" id="ARBA00022475"/>
    </source>
</evidence>
<comment type="subcellular location">
    <subcellularLocation>
        <location evidence="1">Cell membrane</location>
        <topology evidence="1">Multi-pass membrane protein</topology>
    </subcellularLocation>
</comment>
<reference evidence="7 8" key="1">
    <citation type="submission" date="2016-02" db="EMBL/GenBank/DDBJ databases">
        <authorList>
            <person name="Wen L."/>
            <person name="He K."/>
            <person name="Yang H."/>
        </authorList>
    </citation>
    <scope>NUCLEOTIDE SEQUENCE [LARGE SCALE GENOMIC DNA]</scope>
    <source>
        <strain evidence="7 8">DSM 22607</strain>
    </source>
</reference>
<evidence type="ECO:0000256" key="6">
    <source>
        <dbReference type="SAM" id="Phobius"/>
    </source>
</evidence>
<dbReference type="RefSeq" id="WP_066523251.1">
    <property type="nucleotide sequence ID" value="NZ_CABMOF010000014.1"/>
</dbReference>
<keyword evidence="4 6" id="KW-1133">Transmembrane helix</keyword>
<keyword evidence="2" id="KW-1003">Cell membrane</keyword>
<dbReference type="PANTHER" id="PTHR32196">
    <property type="entry name" value="ABC TRANSPORTER PERMEASE PROTEIN YPHD-RELATED-RELATED"/>
    <property type="match status" value="1"/>
</dbReference>
<accession>A0A136Q815</accession>
<evidence type="ECO:0000313" key="7">
    <source>
        <dbReference type="EMBL" id="KXK66818.1"/>
    </source>
</evidence>
<gene>
    <name evidence="7" type="ORF">HMPREF3293_00364</name>
</gene>
<dbReference type="InterPro" id="IPR001851">
    <property type="entry name" value="ABC_transp_permease"/>
</dbReference>
<evidence type="ECO:0000256" key="1">
    <source>
        <dbReference type="ARBA" id="ARBA00004651"/>
    </source>
</evidence>
<evidence type="ECO:0000256" key="5">
    <source>
        <dbReference type="ARBA" id="ARBA00023136"/>
    </source>
</evidence>
<proteinExistence type="predicted"/>
<dbReference type="KEGG" id="cmiu:B1H56_09280"/>
<feature type="transmembrane region" description="Helical" evidence="6">
    <location>
        <begin position="76"/>
        <end position="106"/>
    </location>
</feature>
<evidence type="ECO:0000256" key="4">
    <source>
        <dbReference type="ARBA" id="ARBA00022989"/>
    </source>
</evidence>
<protein>
    <submittedName>
        <fullName evidence="7">Putative ribose ABC transporter permease protein</fullName>
    </submittedName>
</protein>
<keyword evidence="5 6" id="KW-0472">Membrane</keyword>
<feature type="transmembrane region" description="Helical" evidence="6">
    <location>
        <begin position="14"/>
        <end position="35"/>
    </location>
</feature>
<dbReference type="CDD" id="cd06579">
    <property type="entry name" value="TM_PBP1_transp_AraH_like"/>
    <property type="match status" value="1"/>
</dbReference>
<organism evidence="7 8">
    <name type="scientific">Christensenella minuta</name>
    <dbReference type="NCBI Taxonomy" id="626937"/>
    <lineage>
        <taxon>Bacteria</taxon>
        <taxon>Bacillati</taxon>
        <taxon>Bacillota</taxon>
        <taxon>Clostridia</taxon>
        <taxon>Christensenellales</taxon>
        <taxon>Christensenellaceae</taxon>
        <taxon>Christensenella</taxon>
    </lineage>
</organism>